<dbReference type="Gene3D" id="1.25.40.280">
    <property type="entry name" value="alix/aip1 like domains"/>
    <property type="match status" value="1"/>
</dbReference>
<keyword evidence="3" id="KW-1185">Reference proteome</keyword>
<dbReference type="InterPro" id="IPR004328">
    <property type="entry name" value="BRO1_dom"/>
</dbReference>
<gene>
    <name evidence="2" type="ORF">JVT61DRAFT_9015</name>
</gene>
<evidence type="ECO:0000313" key="3">
    <source>
        <dbReference type="Proteomes" id="UP000683000"/>
    </source>
</evidence>
<proteinExistence type="predicted"/>
<organism evidence="2 3">
    <name type="scientific">Boletus reticuloceps</name>
    <dbReference type="NCBI Taxonomy" id="495285"/>
    <lineage>
        <taxon>Eukaryota</taxon>
        <taxon>Fungi</taxon>
        <taxon>Dikarya</taxon>
        <taxon>Basidiomycota</taxon>
        <taxon>Agaricomycotina</taxon>
        <taxon>Agaricomycetes</taxon>
        <taxon>Agaricomycetidae</taxon>
        <taxon>Boletales</taxon>
        <taxon>Boletineae</taxon>
        <taxon>Boletaceae</taxon>
        <taxon>Boletoideae</taxon>
        <taxon>Boletus</taxon>
    </lineage>
</organism>
<dbReference type="InterPro" id="IPR038499">
    <property type="entry name" value="BRO1_sf"/>
</dbReference>
<dbReference type="EMBL" id="JAGFBS010000031">
    <property type="protein sequence ID" value="KAG6371996.1"/>
    <property type="molecule type" value="Genomic_DNA"/>
</dbReference>
<dbReference type="PROSITE" id="PS51180">
    <property type="entry name" value="BRO1"/>
    <property type="match status" value="1"/>
</dbReference>
<reference evidence="2" key="1">
    <citation type="submission" date="2021-03" db="EMBL/GenBank/DDBJ databases">
        <title>Evolutionary innovations through gain and loss of genes in the ectomycorrhizal Boletales.</title>
        <authorList>
            <person name="Wu G."/>
            <person name="Miyauchi S."/>
            <person name="Morin E."/>
            <person name="Yang Z.-L."/>
            <person name="Xu J."/>
            <person name="Martin F.M."/>
        </authorList>
    </citation>
    <scope>NUCLEOTIDE SEQUENCE</scope>
    <source>
        <strain evidence="2">BR01</strain>
    </source>
</reference>
<dbReference type="Pfam" id="PF03097">
    <property type="entry name" value="BRO1"/>
    <property type="match status" value="1"/>
</dbReference>
<evidence type="ECO:0000313" key="2">
    <source>
        <dbReference type="EMBL" id="KAG6371996.1"/>
    </source>
</evidence>
<sequence>MTSAATPSAPLSGQYTPRALGISLMTSSYHAQLIFVLIKLPSDIRLGFSYAHVFVPSASVPVTLCSLTFERAATLFNLASLYFQFATSEDRSSPDGLK</sequence>
<name>A0A8I2YH79_9AGAM</name>
<accession>A0A8I2YH79</accession>
<comment type="caution">
    <text evidence="2">The sequence shown here is derived from an EMBL/GenBank/DDBJ whole genome shotgun (WGS) entry which is preliminary data.</text>
</comment>
<dbReference type="OrthoDB" id="3249366at2759"/>
<protein>
    <recommendedName>
        <fullName evidence="1">BRO1 domain-containing protein</fullName>
    </recommendedName>
</protein>
<evidence type="ECO:0000259" key="1">
    <source>
        <dbReference type="PROSITE" id="PS51180"/>
    </source>
</evidence>
<feature type="domain" description="BRO1" evidence="1">
    <location>
        <begin position="1"/>
        <end position="98"/>
    </location>
</feature>
<dbReference type="Proteomes" id="UP000683000">
    <property type="component" value="Unassembled WGS sequence"/>
</dbReference>
<dbReference type="AlphaFoldDB" id="A0A8I2YH79"/>